<dbReference type="InterPro" id="IPR035418">
    <property type="entry name" value="AraC-bd_2"/>
</dbReference>
<dbReference type="RefSeq" id="WP_020975899.1">
    <property type="nucleotide sequence ID" value="NC_022198.1"/>
</dbReference>
<feature type="domain" description="HTH araC/xylS-type" evidence="4">
    <location>
        <begin position="206"/>
        <end position="307"/>
    </location>
</feature>
<gene>
    <name evidence="5" type="ORF">CARG_02980</name>
</gene>
<dbReference type="GO" id="GO:0043565">
    <property type="term" value="F:sequence-specific DNA binding"/>
    <property type="evidence" value="ECO:0007669"/>
    <property type="project" value="InterPro"/>
</dbReference>
<organism evidence="5 6">
    <name type="scientific">Corynebacterium argentoratense DSM 44202</name>
    <dbReference type="NCBI Taxonomy" id="1348662"/>
    <lineage>
        <taxon>Bacteria</taxon>
        <taxon>Bacillati</taxon>
        <taxon>Actinomycetota</taxon>
        <taxon>Actinomycetes</taxon>
        <taxon>Mycobacteriales</taxon>
        <taxon>Corynebacteriaceae</taxon>
        <taxon>Corynebacterium</taxon>
    </lineage>
</organism>
<name>U3GWB2_9CORY</name>
<evidence type="ECO:0000256" key="2">
    <source>
        <dbReference type="ARBA" id="ARBA00023125"/>
    </source>
</evidence>
<keyword evidence="2" id="KW-0238">DNA-binding</keyword>
<dbReference type="PANTHER" id="PTHR46796:SF6">
    <property type="entry name" value="ARAC SUBFAMILY"/>
    <property type="match status" value="1"/>
</dbReference>
<sequence>MAAEALQRQVDTYRSAVLRGFLPMEFEAAHPESFVGAIDGATVGKISFHHITAGPHVVTRTARHVRSDDPRCLKVSVQLAGSTSVEQGGLRSVSVPGDIVVYDTSREYEVVFEEESEILVMQVERGHVGVGDDLLEGVLSRTIDGAAGHAAPASAFLSSLAGSLHALTQPTGQHYAIAGARMIGPLLAAAAAEDGAILSEQARVLAKIDAYIDDNLHEDTLGPNTIAAANFISVRHLHGLFRSRGVTVCQLIKEKRLRAALHMLNDPALDHVSIGAIGSRVGIHSPAQFSRAFKGRYGYTPKVARAGRIGHA</sequence>
<evidence type="ECO:0000256" key="3">
    <source>
        <dbReference type="ARBA" id="ARBA00023163"/>
    </source>
</evidence>
<dbReference type="InterPro" id="IPR009057">
    <property type="entry name" value="Homeodomain-like_sf"/>
</dbReference>
<dbReference type="GO" id="GO:0003700">
    <property type="term" value="F:DNA-binding transcription factor activity"/>
    <property type="evidence" value="ECO:0007669"/>
    <property type="project" value="InterPro"/>
</dbReference>
<evidence type="ECO:0000313" key="6">
    <source>
        <dbReference type="Proteomes" id="UP000016943"/>
    </source>
</evidence>
<keyword evidence="1" id="KW-0805">Transcription regulation</keyword>
<dbReference type="SMART" id="SM00342">
    <property type="entry name" value="HTH_ARAC"/>
    <property type="match status" value="1"/>
</dbReference>
<evidence type="ECO:0000256" key="1">
    <source>
        <dbReference type="ARBA" id="ARBA00023015"/>
    </source>
</evidence>
<dbReference type="OrthoDB" id="9799345at2"/>
<dbReference type="InterPro" id="IPR050204">
    <property type="entry name" value="AraC_XylS_family_regulators"/>
</dbReference>
<keyword evidence="6" id="KW-1185">Reference proteome</keyword>
<evidence type="ECO:0000313" key="5">
    <source>
        <dbReference type="EMBL" id="AGU14748.1"/>
    </source>
</evidence>
<dbReference type="eggNOG" id="COG2207">
    <property type="taxonomic scope" value="Bacteria"/>
</dbReference>
<dbReference type="EMBL" id="CP006365">
    <property type="protein sequence ID" value="AGU14748.1"/>
    <property type="molecule type" value="Genomic_DNA"/>
</dbReference>
<dbReference type="HOGENOM" id="CLU_049704_4_1_11"/>
<dbReference type="Proteomes" id="UP000016943">
    <property type="component" value="Chromosome"/>
</dbReference>
<evidence type="ECO:0000259" key="4">
    <source>
        <dbReference type="PROSITE" id="PS01124"/>
    </source>
</evidence>
<dbReference type="InterPro" id="IPR018060">
    <property type="entry name" value="HTH_AraC"/>
</dbReference>
<proteinExistence type="predicted"/>
<protein>
    <recommendedName>
        <fullName evidence="4">HTH araC/xylS-type domain-containing protein</fullName>
    </recommendedName>
</protein>
<dbReference type="Pfam" id="PF12833">
    <property type="entry name" value="HTH_18"/>
    <property type="match status" value="1"/>
</dbReference>
<dbReference type="AlphaFoldDB" id="U3GWB2"/>
<dbReference type="PROSITE" id="PS01124">
    <property type="entry name" value="HTH_ARAC_FAMILY_2"/>
    <property type="match status" value="1"/>
</dbReference>
<keyword evidence="3" id="KW-0804">Transcription</keyword>
<accession>U3GWB2</accession>
<dbReference type="Pfam" id="PF14525">
    <property type="entry name" value="AraC_binding_2"/>
    <property type="match status" value="1"/>
</dbReference>
<dbReference type="GeneID" id="78250673"/>
<dbReference type="KEGG" id="caz:CARG_02980"/>
<reference evidence="5 6" key="1">
    <citation type="journal article" date="2013" name="Genome Announc.">
        <title>Whole-Genome Sequence of the Clinical Strain Corynebacterium argentoratense DSM 44202, Isolated from a Human Throat Specimen.</title>
        <authorList>
            <person name="Bomholt C."/>
            <person name="Glaub A."/>
            <person name="Gravermann K."/>
            <person name="Albersmeier A."/>
            <person name="Brinkrolf K."/>
            <person name="Ruckert C."/>
            <person name="Tauch A."/>
        </authorList>
    </citation>
    <scope>NUCLEOTIDE SEQUENCE [LARGE SCALE GENOMIC DNA]</scope>
    <source>
        <strain evidence="5">DSM 44202</strain>
    </source>
</reference>
<dbReference type="PANTHER" id="PTHR46796">
    <property type="entry name" value="HTH-TYPE TRANSCRIPTIONAL ACTIVATOR RHAS-RELATED"/>
    <property type="match status" value="1"/>
</dbReference>
<dbReference type="SUPFAM" id="SSF46689">
    <property type="entry name" value="Homeodomain-like"/>
    <property type="match status" value="1"/>
</dbReference>
<dbReference type="Gene3D" id="1.10.10.60">
    <property type="entry name" value="Homeodomain-like"/>
    <property type="match status" value="1"/>
</dbReference>
<dbReference type="STRING" id="1348662.CARG_02980"/>
<dbReference type="PATRIC" id="fig|1348662.3.peg.585"/>